<organism evidence="1 2">
    <name type="scientific">Romboutsia faecis</name>
    <dbReference type="NCBI Taxonomy" id="2764597"/>
    <lineage>
        <taxon>Bacteria</taxon>
        <taxon>Bacillati</taxon>
        <taxon>Bacillota</taxon>
        <taxon>Clostridia</taxon>
        <taxon>Peptostreptococcales</taxon>
        <taxon>Peptostreptococcaceae</taxon>
        <taxon>Romboutsia</taxon>
    </lineage>
</organism>
<comment type="caution">
    <text evidence="1">The sequence shown here is derived from an EMBL/GenBank/DDBJ whole genome shotgun (WGS) entry which is preliminary data.</text>
</comment>
<protein>
    <submittedName>
        <fullName evidence="1">Uncharacterized protein</fullName>
    </submittedName>
</protein>
<accession>A0ABR7JN72</accession>
<evidence type="ECO:0000313" key="2">
    <source>
        <dbReference type="Proteomes" id="UP000609849"/>
    </source>
</evidence>
<evidence type="ECO:0000313" key="1">
    <source>
        <dbReference type="EMBL" id="MBC5996362.1"/>
    </source>
</evidence>
<dbReference type="EMBL" id="JACRWE010000002">
    <property type="protein sequence ID" value="MBC5996362.1"/>
    <property type="molecule type" value="Genomic_DNA"/>
</dbReference>
<sequence length="49" mass="5759">MELYRLKELIYLAIAYMEIGCNELDVLIKAENELKNIEGSRNEKTKKIN</sequence>
<name>A0ABR7JN72_9FIRM</name>
<gene>
    <name evidence="1" type="ORF">H8923_06270</name>
</gene>
<dbReference type="RefSeq" id="WP_153972011.1">
    <property type="nucleotide sequence ID" value="NZ_JACRWE010000002.1"/>
</dbReference>
<reference evidence="1 2" key="1">
    <citation type="submission" date="2020-08" db="EMBL/GenBank/DDBJ databases">
        <authorList>
            <person name="Liu C."/>
            <person name="Sun Q."/>
        </authorList>
    </citation>
    <scope>NUCLEOTIDE SEQUENCE [LARGE SCALE GENOMIC DNA]</scope>
    <source>
        <strain evidence="1 2">NSJ-18</strain>
    </source>
</reference>
<keyword evidence="2" id="KW-1185">Reference proteome</keyword>
<dbReference type="Proteomes" id="UP000609849">
    <property type="component" value="Unassembled WGS sequence"/>
</dbReference>
<proteinExistence type="predicted"/>